<accession>A0A644WEI6</accession>
<feature type="coiled-coil region" evidence="1">
    <location>
        <begin position="22"/>
        <end position="50"/>
    </location>
</feature>
<reference evidence="2" key="1">
    <citation type="submission" date="2019-08" db="EMBL/GenBank/DDBJ databases">
        <authorList>
            <person name="Kucharzyk K."/>
            <person name="Murdoch R.W."/>
            <person name="Higgins S."/>
            <person name="Loffler F."/>
        </authorList>
    </citation>
    <scope>NUCLEOTIDE SEQUENCE</scope>
</reference>
<evidence type="ECO:0000256" key="1">
    <source>
        <dbReference type="SAM" id="Coils"/>
    </source>
</evidence>
<dbReference type="EMBL" id="VSSQ01000831">
    <property type="protein sequence ID" value="MPM01908.1"/>
    <property type="molecule type" value="Genomic_DNA"/>
</dbReference>
<name>A0A644WEI6_9ZZZZ</name>
<dbReference type="AlphaFoldDB" id="A0A644WEI6"/>
<gene>
    <name evidence="2" type="ORF">SDC9_48148</name>
</gene>
<organism evidence="2">
    <name type="scientific">bioreactor metagenome</name>
    <dbReference type="NCBI Taxonomy" id="1076179"/>
    <lineage>
        <taxon>unclassified sequences</taxon>
        <taxon>metagenomes</taxon>
        <taxon>ecological metagenomes</taxon>
    </lineage>
</organism>
<evidence type="ECO:0000313" key="2">
    <source>
        <dbReference type="EMBL" id="MPM01908.1"/>
    </source>
</evidence>
<sequence>MEEIFKLLDEIEVLEEVIKLGNKNKINDYIELNERLNELLQERIDDLNENYDLNITREAFKIVRKFEKQDKQ</sequence>
<proteinExistence type="predicted"/>
<keyword evidence="1" id="KW-0175">Coiled coil</keyword>
<protein>
    <submittedName>
        <fullName evidence="2">Uncharacterized protein</fullName>
    </submittedName>
</protein>
<comment type="caution">
    <text evidence="2">The sequence shown here is derived from an EMBL/GenBank/DDBJ whole genome shotgun (WGS) entry which is preliminary data.</text>
</comment>